<dbReference type="GO" id="GO:0016853">
    <property type="term" value="F:isomerase activity"/>
    <property type="evidence" value="ECO:0007669"/>
    <property type="project" value="UniProtKB-KW"/>
</dbReference>
<dbReference type="OrthoDB" id="9804047at2"/>
<dbReference type="Proteomes" id="UP000219439">
    <property type="component" value="Unassembled WGS sequence"/>
</dbReference>
<evidence type="ECO:0000313" key="3">
    <source>
        <dbReference type="Proteomes" id="UP000219439"/>
    </source>
</evidence>
<dbReference type="InterPro" id="IPR036237">
    <property type="entry name" value="Xyl_isomerase-like_sf"/>
</dbReference>
<dbReference type="EMBL" id="OBEL01000001">
    <property type="protein sequence ID" value="SNZ08848.1"/>
    <property type="molecule type" value="Genomic_DNA"/>
</dbReference>
<dbReference type="Gene3D" id="3.20.20.150">
    <property type="entry name" value="Divalent-metal-dependent TIM barrel enzymes"/>
    <property type="match status" value="1"/>
</dbReference>
<dbReference type="InterPro" id="IPR050312">
    <property type="entry name" value="IolE/XylAMocC-like"/>
</dbReference>
<keyword evidence="2" id="KW-0413">Isomerase</keyword>
<reference evidence="2 3" key="1">
    <citation type="submission" date="2017-09" db="EMBL/GenBank/DDBJ databases">
        <authorList>
            <person name="Ehlers B."/>
            <person name="Leendertz F.H."/>
        </authorList>
    </citation>
    <scope>NUCLEOTIDE SEQUENCE [LARGE SCALE GENOMIC DNA]</scope>
    <source>
        <strain evidence="2 3">DSM 18289</strain>
    </source>
</reference>
<feature type="domain" description="Xylose isomerase-like TIM barrel" evidence="1">
    <location>
        <begin position="32"/>
        <end position="253"/>
    </location>
</feature>
<accession>A0A285NHW1</accession>
<organism evidence="2 3">
    <name type="scientific">Cohaesibacter gelatinilyticus</name>
    <dbReference type="NCBI Taxonomy" id="372072"/>
    <lineage>
        <taxon>Bacteria</taxon>
        <taxon>Pseudomonadati</taxon>
        <taxon>Pseudomonadota</taxon>
        <taxon>Alphaproteobacteria</taxon>
        <taxon>Hyphomicrobiales</taxon>
        <taxon>Cohaesibacteraceae</taxon>
    </lineage>
</organism>
<dbReference type="Pfam" id="PF01261">
    <property type="entry name" value="AP_endonuc_2"/>
    <property type="match status" value="1"/>
</dbReference>
<dbReference type="SUPFAM" id="SSF51658">
    <property type="entry name" value="Xylose isomerase-like"/>
    <property type="match status" value="1"/>
</dbReference>
<protein>
    <submittedName>
        <fullName evidence="2">Sugar phosphate isomerase/epimerase</fullName>
    </submittedName>
</protein>
<proteinExistence type="predicted"/>
<gene>
    <name evidence="2" type="ORF">SAMN06265368_1844</name>
</gene>
<dbReference type="AlphaFoldDB" id="A0A285NHW1"/>
<dbReference type="PANTHER" id="PTHR12110:SF53">
    <property type="entry name" value="BLR5974 PROTEIN"/>
    <property type="match status" value="1"/>
</dbReference>
<sequence length="276" mass="31210">MIGFIQGRLVPQVNGMIQAFPWDDWKEEYRLADSIDMRIMEWTLDQSDLYDNPLMTQDGQKTIRELCDKYRISIPNLTGDCFMQAPFWKAETTQQKDSLLKDFEAVSIACSKVGIRNIVVPLVDNGSLDSPEQQDCLIAELLKRSEMFKQLNVTILFESDFKPGDLAQFIKKLPVPTFGINYDSGNSAALGFDVEEEWAAYSDRIINLHIKDREYQGTTVPLGTGATNFSALFSCMKNARYEGYIILQTARATDGNHLGAIQSYRDFVSQGLDLKA</sequence>
<dbReference type="InterPro" id="IPR013022">
    <property type="entry name" value="Xyl_isomerase-like_TIM-brl"/>
</dbReference>
<evidence type="ECO:0000259" key="1">
    <source>
        <dbReference type="Pfam" id="PF01261"/>
    </source>
</evidence>
<dbReference type="PANTHER" id="PTHR12110">
    <property type="entry name" value="HYDROXYPYRUVATE ISOMERASE"/>
    <property type="match status" value="1"/>
</dbReference>
<keyword evidence="3" id="KW-1185">Reference proteome</keyword>
<evidence type="ECO:0000313" key="2">
    <source>
        <dbReference type="EMBL" id="SNZ08848.1"/>
    </source>
</evidence>
<name>A0A285NHW1_9HYPH</name>